<evidence type="ECO:0000313" key="3">
    <source>
        <dbReference type="Proteomes" id="UP001373714"/>
    </source>
</evidence>
<dbReference type="AlphaFoldDB" id="A0AAV9U9X9"/>
<evidence type="ECO:0000259" key="1">
    <source>
        <dbReference type="Pfam" id="PF24476"/>
    </source>
</evidence>
<name>A0AAV9U9X9_9PEZI</name>
<dbReference type="InterPro" id="IPR056002">
    <property type="entry name" value="DUF7580"/>
</dbReference>
<protein>
    <recommendedName>
        <fullName evidence="1">DUF7580 domain-containing protein</fullName>
    </recommendedName>
</protein>
<dbReference type="PANTHER" id="PTHR35186">
    <property type="entry name" value="ANK_REP_REGION DOMAIN-CONTAINING PROTEIN"/>
    <property type="match status" value="1"/>
</dbReference>
<proteinExistence type="predicted"/>
<dbReference type="Proteomes" id="UP001373714">
    <property type="component" value="Unassembled WGS sequence"/>
</dbReference>
<gene>
    <name evidence="2" type="ORF">TWF730_002445</name>
</gene>
<dbReference type="Pfam" id="PF24476">
    <property type="entry name" value="DUF7580"/>
    <property type="match status" value="1"/>
</dbReference>
<sequence>MEVAGLVLGALPIIYGSVQVYKDGIRTSSRFFRKRPIVRKLANSLLFHRGTLTEAVRKLLINSGCDGASDLDENPFEYLRDPDNQGQLHEYLGAETEAILITRLTEACKIIQKMARSISGLVSGVEEPTDDLYKIIEENRIQKAKQVDFIPRIRLVFKGADFEEDIKNLDGILDGLYRFVQLACENRQPVVDKPSRNASKLATGFRRIQTLANNVHLAICQSWKIRCHTRHDARLFLDDRLDVAIKMATKRRDPSSALAFRLVFGAESYPTKPLWHETTVEVTGQEDEDDDAGICAGAVGSCRVTVIAPKIISTTQSITVIDNICATIETFVTTQQRRSFVLARNQRIGSVPADLNCFHCFFHGDEVSLGTLLSSCQPGGRGCLIPYQQRIPLALRLASNILQLFRTRWLQRAWSKNSIFFPISATKHGPDFTKPFVSIPIDDGVQGAQAQDSVDIRNAILELGILLLEIWHETAFEAQYSNLTATSSGMHEPRRTFAFDWMMNTQNPPPLLYNDAITYCISGINHGESRYWDCEDPRLWKALCQNVITPLSKTCKLWGVQDIDI</sequence>
<keyword evidence="3" id="KW-1185">Reference proteome</keyword>
<comment type="caution">
    <text evidence="2">The sequence shown here is derived from an EMBL/GenBank/DDBJ whole genome shotgun (WGS) entry which is preliminary data.</text>
</comment>
<accession>A0AAV9U9X9</accession>
<evidence type="ECO:0000313" key="2">
    <source>
        <dbReference type="EMBL" id="KAK6338382.1"/>
    </source>
</evidence>
<dbReference type="EMBL" id="JAVHNS010000012">
    <property type="protein sequence ID" value="KAK6338382.1"/>
    <property type="molecule type" value="Genomic_DNA"/>
</dbReference>
<organism evidence="2 3">
    <name type="scientific">Orbilia blumenaviensis</name>
    <dbReference type="NCBI Taxonomy" id="1796055"/>
    <lineage>
        <taxon>Eukaryota</taxon>
        <taxon>Fungi</taxon>
        <taxon>Dikarya</taxon>
        <taxon>Ascomycota</taxon>
        <taxon>Pezizomycotina</taxon>
        <taxon>Orbiliomycetes</taxon>
        <taxon>Orbiliales</taxon>
        <taxon>Orbiliaceae</taxon>
        <taxon>Orbilia</taxon>
    </lineage>
</organism>
<reference evidence="2 3" key="1">
    <citation type="submission" date="2019-10" db="EMBL/GenBank/DDBJ databases">
        <authorList>
            <person name="Palmer J.M."/>
        </authorList>
    </citation>
    <scope>NUCLEOTIDE SEQUENCE [LARGE SCALE GENOMIC DNA]</scope>
    <source>
        <strain evidence="2 3">TWF730</strain>
    </source>
</reference>
<dbReference type="PANTHER" id="PTHR35186:SF4">
    <property type="entry name" value="PRION-INHIBITION AND PROPAGATION HELO DOMAIN-CONTAINING PROTEIN"/>
    <property type="match status" value="1"/>
</dbReference>
<feature type="domain" description="DUF7580" evidence="1">
    <location>
        <begin position="206"/>
        <end position="556"/>
    </location>
</feature>